<dbReference type="Proteomes" id="UP000007590">
    <property type="component" value="Chromosome"/>
</dbReference>
<dbReference type="PROSITE" id="PS51257">
    <property type="entry name" value="PROKAR_LIPOPROTEIN"/>
    <property type="match status" value="1"/>
</dbReference>
<dbReference type="KEGG" id="scn:Solca_1753"/>
<evidence type="ECO:0000313" key="2">
    <source>
        <dbReference type="Proteomes" id="UP000007590"/>
    </source>
</evidence>
<organism evidence="1 2">
    <name type="scientific">Solitalea canadensis (strain ATCC 29591 / DSM 3403 / JCM 21819 / LMG 8368 / NBRC 15130 / NCIMB 12057 / USAM 9D)</name>
    <name type="common">Flexibacter canadensis</name>
    <dbReference type="NCBI Taxonomy" id="929556"/>
    <lineage>
        <taxon>Bacteria</taxon>
        <taxon>Pseudomonadati</taxon>
        <taxon>Bacteroidota</taxon>
        <taxon>Sphingobacteriia</taxon>
        <taxon>Sphingobacteriales</taxon>
        <taxon>Sphingobacteriaceae</taxon>
        <taxon>Solitalea</taxon>
    </lineage>
</organism>
<evidence type="ECO:0000313" key="1">
    <source>
        <dbReference type="EMBL" id="AFD06819.1"/>
    </source>
</evidence>
<dbReference type="AlphaFoldDB" id="H8KTW9"/>
<name>H8KTW9_SOLCM</name>
<reference evidence="1" key="1">
    <citation type="submission" date="2012-02" db="EMBL/GenBank/DDBJ databases">
        <title>The complete genome of Solitalea canadensis DSM 3403.</title>
        <authorList>
            <consortium name="US DOE Joint Genome Institute (JGI-PGF)"/>
            <person name="Lucas S."/>
            <person name="Copeland A."/>
            <person name="Lapidus A."/>
            <person name="Glavina del Rio T."/>
            <person name="Dalin E."/>
            <person name="Tice H."/>
            <person name="Bruce D."/>
            <person name="Goodwin L."/>
            <person name="Pitluck S."/>
            <person name="Peters L."/>
            <person name="Ovchinnikova G."/>
            <person name="Lu M."/>
            <person name="Kyrpides N."/>
            <person name="Mavromatis K."/>
            <person name="Ivanova N."/>
            <person name="Brettin T."/>
            <person name="Detter J.C."/>
            <person name="Han C."/>
            <person name="Larimer F."/>
            <person name="Land M."/>
            <person name="Hauser L."/>
            <person name="Markowitz V."/>
            <person name="Cheng J.-F."/>
            <person name="Hugenholtz P."/>
            <person name="Woyke T."/>
            <person name="Wu D."/>
            <person name="Spring S."/>
            <person name="Schroeder M."/>
            <person name="Kopitz M."/>
            <person name="Brambilla E."/>
            <person name="Klenk H.-P."/>
            <person name="Eisen J.A."/>
        </authorList>
    </citation>
    <scope>NUCLEOTIDE SEQUENCE</scope>
    <source>
        <strain evidence="1">DSM 3403</strain>
    </source>
</reference>
<dbReference type="OrthoDB" id="975565at2"/>
<sequence length="582" mass="64010">MKRLLLKFYSVSLLMLFSLLIISSCKKSSDEENVNPDKEPTVAFNNEARQGESLVVSVKGYSLANVSASIAGINCYAVKQNDTTVNLIVPTDAPSGAQKIDLKLDNKSFSYPLTVLVTQLDKPASTIISDQINSVISQVEIASDNADSLAFVQGYDFNNTKAALSSLTDSLTKYKGILLKANSADQAKAAIFLKANAAYYAEVKESLRQISLQTKEIIKLNEQINKLRTRSVESVGIESMLNACQERILFNQMKCLVTQHMESIKKLGKWAVVLYASTALPFPFNVAVAGVSVAYIIEAGIEAYQNHVALQNVAFITVDAAAGTTEQVFMNDTDGSIYFKGNYANASAEEAGSNAIAATLVSGYNSLTSVFQKFASFTSFKIPSLSPRKIKAKAVETFENLKVKVISGSDAITASLSGTVTNLKLKLNNVPKDFDDYVTVELNYNDQLQKPLITTLKVKAKNFDSTAFYKNAIAGKWVTNWYTTSDGKFAQKDEIILYADGTGKRTSTTYADGKYVDHTGLWGTDPFYEIVWTANWKAGEGCTMSYWDQRWGVVHVGKFYYPSLKYDNSQAQGYYSVYNSKQ</sequence>
<keyword evidence="2" id="KW-1185">Reference proteome</keyword>
<dbReference type="EMBL" id="CP003349">
    <property type="protein sequence ID" value="AFD06819.1"/>
    <property type="molecule type" value="Genomic_DNA"/>
</dbReference>
<accession>H8KTW9</accession>
<proteinExistence type="predicted"/>
<dbReference type="RefSeq" id="WP_014680046.1">
    <property type="nucleotide sequence ID" value="NC_017770.1"/>
</dbReference>
<protein>
    <submittedName>
        <fullName evidence="1">Uncharacterized protein</fullName>
    </submittedName>
</protein>
<dbReference type="HOGENOM" id="CLU_468420_0_0_10"/>
<gene>
    <name evidence="1" type="ordered locus">Solca_1753</name>
</gene>